<comment type="cofactor">
    <cofactor evidence="1">
        <name>Zn(2+)</name>
        <dbReference type="ChEBI" id="CHEBI:29105"/>
    </cofactor>
</comment>
<evidence type="ECO:0000259" key="11">
    <source>
        <dbReference type="Pfam" id="PF06480"/>
    </source>
</evidence>
<evidence type="ECO:0000256" key="9">
    <source>
        <dbReference type="ARBA" id="ARBA00023136"/>
    </source>
</evidence>
<evidence type="ECO:0000256" key="6">
    <source>
        <dbReference type="ARBA" id="ARBA00022741"/>
    </source>
</evidence>
<evidence type="ECO:0000256" key="3">
    <source>
        <dbReference type="ARBA" id="ARBA00010044"/>
    </source>
</evidence>
<name>W1NH03_AMBTC</name>
<dbReference type="eggNOG" id="KOG0731">
    <property type="taxonomic scope" value="Eukaryota"/>
</dbReference>
<keyword evidence="5" id="KW-0645">Protease</keyword>
<dbReference type="Gene3D" id="3.40.50.300">
    <property type="entry name" value="P-loop containing nucleotide triphosphate hydrolases"/>
    <property type="match status" value="1"/>
</dbReference>
<keyword evidence="9" id="KW-0472">Membrane</keyword>
<evidence type="ECO:0000313" key="13">
    <source>
        <dbReference type="EMBL" id="ERM94489.1"/>
    </source>
</evidence>
<dbReference type="InterPro" id="IPR011546">
    <property type="entry name" value="Pept_M41_FtsH_extracell"/>
</dbReference>
<dbReference type="InterPro" id="IPR003959">
    <property type="entry name" value="ATPase_AAA_core"/>
</dbReference>
<protein>
    <recommendedName>
        <fullName evidence="15">AAA+ ATPase domain-containing protein</fullName>
    </recommendedName>
</protein>
<evidence type="ECO:0000256" key="5">
    <source>
        <dbReference type="ARBA" id="ARBA00022670"/>
    </source>
</evidence>
<dbReference type="MEROPS" id="M41.019"/>
<reference evidence="14" key="1">
    <citation type="journal article" date="2013" name="Science">
        <title>The Amborella genome and the evolution of flowering plants.</title>
        <authorList>
            <consortium name="Amborella Genome Project"/>
        </authorList>
    </citation>
    <scope>NUCLEOTIDE SEQUENCE [LARGE SCALE GENOMIC DNA]</scope>
</reference>
<dbReference type="OMA" id="HPLEINM"/>
<dbReference type="Gene3D" id="1.10.8.60">
    <property type="match status" value="1"/>
</dbReference>
<evidence type="ECO:0000256" key="8">
    <source>
        <dbReference type="ARBA" id="ARBA00022840"/>
    </source>
</evidence>
<comment type="subcellular location">
    <subcellularLocation>
        <location evidence="2">Membrane</location>
    </subcellularLocation>
</comment>
<feature type="domain" description="Peptidase M41 FtsH extracellular" evidence="11">
    <location>
        <begin position="78"/>
        <end position="152"/>
    </location>
</feature>
<dbReference type="GO" id="GO:0005524">
    <property type="term" value="F:ATP binding"/>
    <property type="evidence" value="ECO:0007669"/>
    <property type="project" value="UniProtKB-KW"/>
</dbReference>
<dbReference type="GO" id="GO:0004222">
    <property type="term" value="F:metalloendopeptidase activity"/>
    <property type="evidence" value="ECO:0007669"/>
    <property type="project" value="InterPro"/>
</dbReference>
<keyword evidence="7" id="KW-0378">Hydrolase</keyword>
<keyword evidence="14" id="KW-1185">Reference proteome</keyword>
<dbReference type="STRING" id="13333.W1NH03"/>
<dbReference type="GO" id="GO:0008270">
    <property type="term" value="F:zinc ion binding"/>
    <property type="evidence" value="ECO:0007669"/>
    <property type="project" value="InterPro"/>
</dbReference>
<organism evidence="13 14">
    <name type="scientific">Amborella trichopoda</name>
    <dbReference type="NCBI Taxonomy" id="13333"/>
    <lineage>
        <taxon>Eukaryota</taxon>
        <taxon>Viridiplantae</taxon>
        <taxon>Streptophyta</taxon>
        <taxon>Embryophyta</taxon>
        <taxon>Tracheophyta</taxon>
        <taxon>Spermatophyta</taxon>
        <taxon>Magnoliopsida</taxon>
        <taxon>Amborellales</taxon>
        <taxon>Amborellaceae</taxon>
        <taxon>Amborella</taxon>
    </lineage>
</organism>
<dbReference type="Pfam" id="PF06480">
    <property type="entry name" value="FtsH_ext"/>
    <property type="match status" value="1"/>
</dbReference>
<evidence type="ECO:0000313" key="14">
    <source>
        <dbReference type="Proteomes" id="UP000017836"/>
    </source>
</evidence>
<evidence type="ECO:0000259" key="12">
    <source>
        <dbReference type="Pfam" id="PF17862"/>
    </source>
</evidence>
<keyword evidence="6" id="KW-0547">Nucleotide-binding</keyword>
<proteinExistence type="inferred from homology"/>
<dbReference type="GO" id="GO:0004176">
    <property type="term" value="F:ATP-dependent peptidase activity"/>
    <property type="evidence" value="ECO:0007669"/>
    <property type="project" value="InterPro"/>
</dbReference>
<dbReference type="GO" id="GO:0016020">
    <property type="term" value="C:membrane"/>
    <property type="evidence" value="ECO:0007669"/>
    <property type="project" value="UniProtKB-SubCell"/>
</dbReference>
<gene>
    <name evidence="13" type="ORF">AMTR_s00010p00262430</name>
</gene>
<evidence type="ECO:0008006" key="15">
    <source>
        <dbReference type="Google" id="ProtNLM"/>
    </source>
</evidence>
<dbReference type="InterPro" id="IPR027417">
    <property type="entry name" value="P-loop_NTPase"/>
</dbReference>
<evidence type="ECO:0000259" key="10">
    <source>
        <dbReference type="Pfam" id="PF00004"/>
    </source>
</evidence>
<dbReference type="Pfam" id="PF17862">
    <property type="entry name" value="AAA_lid_3"/>
    <property type="match status" value="1"/>
</dbReference>
<evidence type="ECO:0000256" key="2">
    <source>
        <dbReference type="ARBA" id="ARBA00004370"/>
    </source>
</evidence>
<dbReference type="PANTHER" id="PTHR23076">
    <property type="entry name" value="METALLOPROTEASE M41 FTSH"/>
    <property type="match status" value="1"/>
</dbReference>
<comment type="similarity">
    <text evidence="3">In the C-terminal section; belongs to the peptidase M41 family.</text>
</comment>
<sequence length="414" mass="45455">MSSTLSLTISLHTFPKTLDFSTDGVWRKKPLKIAATLRESPNQIPTKKLHDDSITRSKLLRSSLVSLTAGVSLVQKAQAEPESPQEASSSRMSYSRFLEYLDQGAVKKVDLFENGNNPVLNKIQRVRVQLPGLPQELLRKLKEKDVDFAVHPLEINMTDAILNLLGNLAFPLLLLGALFLRSSQLNNPGGTNLPFGLERSKAMFQTEPNTGVTFDDVAELEKLGCHFSLSRSEFIEMFVGVGAPRVRDLFNKAKANAPCLVFIDEIDVVGRQREMDGFDGNTGVIVIAATNRPEISDQALLRPGRFDRQVTVCLPDVRGSEEILKVHSSNKKLDTDVSLNVVAMRTPGFSGADLANLMSEAAILAGRRGKEKITVKEIDDSIDRIVAEMEGTQMTDGKSKILVAYDEIGHAIAA</sequence>
<evidence type="ECO:0000256" key="7">
    <source>
        <dbReference type="ARBA" id="ARBA00022801"/>
    </source>
</evidence>
<feature type="domain" description="AAA ATPase AAA+ lid" evidence="12">
    <location>
        <begin position="336"/>
        <end position="379"/>
    </location>
</feature>
<dbReference type="PANTHER" id="PTHR23076:SF118">
    <property type="entry name" value="ATP-DEPENDENT ZINC METALLOPROTEASE FTSH 6, CHLOROPLASTIC"/>
    <property type="match status" value="1"/>
</dbReference>
<dbReference type="Gene3D" id="3.30.720.210">
    <property type="match status" value="1"/>
</dbReference>
<dbReference type="GO" id="GO:0005737">
    <property type="term" value="C:cytoplasm"/>
    <property type="evidence" value="ECO:0007669"/>
    <property type="project" value="UniProtKB-ARBA"/>
</dbReference>
<dbReference type="InterPro" id="IPR041569">
    <property type="entry name" value="AAA_lid_3"/>
</dbReference>
<dbReference type="GO" id="GO:0016887">
    <property type="term" value="F:ATP hydrolysis activity"/>
    <property type="evidence" value="ECO:0007669"/>
    <property type="project" value="InterPro"/>
</dbReference>
<evidence type="ECO:0000256" key="4">
    <source>
        <dbReference type="ARBA" id="ARBA00010550"/>
    </source>
</evidence>
<dbReference type="Pfam" id="PF00004">
    <property type="entry name" value="AAA"/>
    <property type="match status" value="1"/>
</dbReference>
<dbReference type="FunFam" id="1.10.8.60:FF:000001">
    <property type="entry name" value="ATP-dependent zinc metalloprotease FtsH"/>
    <property type="match status" value="1"/>
</dbReference>
<evidence type="ECO:0000256" key="1">
    <source>
        <dbReference type="ARBA" id="ARBA00001947"/>
    </source>
</evidence>
<dbReference type="SUPFAM" id="SSF52540">
    <property type="entry name" value="P-loop containing nucleoside triphosphate hydrolases"/>
    <property type="match status" value="1"/>
</dbReference>
<comment type="similarity">
    <text evidence="4">In the N-terminal section; belongs to the AAA ATPase family.</text>
</comment>
<dbReference type="Proteomes" id="UP000017836">
    <property type="component" value="Unassembled WGS sequence"/>
</dbReference>
<dbReference type="HOGENOM" id="CLU_000688_21_16_1"/>
<dbReference type="EMBL" id="KI397513">
    <property type="protein sequence ID" value="ERM94489.1"/>
    <property type="molecule type" value="Genomic_DNA"/>
</dbReference>
<feature type="domain" description="ATPase AAA-type core" evidence="10">
    <location>
        <begin position="227"/>
        <end position="312"/>
    </location>
</feature>
<accession>W1NH03</accession>
<dbReference type="AlphaFoldDB" id="W1NH03"/>
<dbReference type="Gramene" id="ERM94489">
    <property type="protein sequence ID" value="ERM94489"/>
    <property type="gene ID" value="AMTR_s00010p00262430"/>
</dbReference>
<dbReference type="GO" id="GO:0006508">
    <property type="term" value="P:proteolysis"/>
    <property type="evidence" value="ECO:0007669"/>
    <property type="project" value="UniProtKB-KW"/>
</dbReference>
<keyword evidence="8" id="KW-0067">ATP-binding</keyword>